<evidence type="ECO:0000313" key="3">
    <source>
        <dbReference type="Proteomes" id="UP000654279"/>
    </source>
</evidence>
<dbReference type="RefSeq" id="WP_249285747.1">
    <property type="nucleotide sequence ID" value="NZ_JACRSO010000005.1"/>
</dbReference>
<keyword evidence="3" id="KW-1185">Reference proteome</keyword>
<proteinExistence type="predicted"/>
<dbReference type="AlphaFoldDB" id="A0A926D1T3"/>
<feature type="domain" description="Aminoglycoside phosphotransferase" evidence="1">
    <location>
        <begin position="29"/>
        <end position="204"/>
    </location>
</feature>
<evidence type="ECO:0000259" key="1">
    <source>
        <dbReference type="Pfam" id="PF01636"/>
    </source>
</evidence>
<dbReference type="InterPro" id="IPR011009">
    <property type="entry name" value="Kinase-like_dom_sf"/>
</dbReference>
<evidence type="ECO:0000313" key="2">
    <source>
        <dbReference type="EMBL" id="MBC8529972.1"/>
    </source>
</evidence>
<name>A0A926D1T3_9FIRM</name>
<reference evidence="2" key="1">
    <citation type="submission" date="2020-08" db="EMBL/GenBank/DDBJ databases">
        <title>Genome public.</title>
        <authorList>
            <person name="Liu C."/>
            <person name="Sun Q."/>
        </authorList>
    </citation>
    <scope>NUCLEOTIDE SEQUENCE</scope>
    <source>
        <strain evidence="2">NSJ-44</strain>
    </source>
</reference>
<gene>
    <name evidence="2" type="ORF">H8699_11080</name>
</gene>
<dbReference type="Proteomes" id="UP000654279">
    <property type="component" value="Unassembled WGS sequence"/>
</dbReference>
<comment type="caution">
    <text evidence="2">The sequence shown here is derived from an EMBL/GenBank/DDBJ whole genome shotgun (WGS) entry which is preliminary data.</text>
</comment>
<protein>
    <submittedName>
        <fullName evidence="2">Aminoglycoside phosphotransferase family protein</fullName>
    </submittedName>
</protein>
<organism evidence="2 3">
    <name type="scientific">Luoshenia tenuis</name>
    <dbReference type="NCBI Taxonomy" id="2763654"/>
    <lineage>
        <taxon>Bacteria</taxon>
        <taxon>Bacillati</taxon>
        <taxon>Bacillota</taxon>
        <taxon>Clostridia</taxon>
        <taxon>Christensenellales</taxon>
        <taxon>Christensenellaceae</taxon>
        <taxon>Luoshenia</taxon>
    </lineage>
</organism>
<dbReference type="Pfam" id="PF01636">
    <property type="entry name" value="APH"/>
    <property type="match status" value="1"/>
</dbReference>
<dbReference type="SUPFAM" id="SSF56112">
    <property type="entry name" value="Protein kinase-like (PK-like)"/>
    <property type="match status" value="1"/>
</dbReference>
<sequence>MPNRELLHRCPLIGRGRQAEVYLYEGAAYKVFRPDYPESWVRYELEVQREICRTGLPVVRYWETEDAHIIKMGYIPGPALGERMGEEPAGSLAQLAALHLRVHAVKGLKLARLQETLAGQIDRALADACHKARARAALAAVGEGDALCHLDFHPYNILCGEGQLYIIDWVNARMGNPIFDLARTYVLLYEAAPQAARGYYAALEAQGAALDDFERALYVMALCRLCDCDNPAARALLAELQTCIW</sequence>
<dbReference type="InterPro" id="IPR002575">
    <property type="entry name" value="Aminoglycoside_PTrfase"/>
</dbReference>
<dbReference type="EMBL" id="JACRSO010000005">
    <property type="protein sequence ID" value="MBC8529972.1"/>
    <property type="molecule type" value="Genomic_DNA"/>
</dbReference>
<dbReference type="Gene3D" id="3.90.1200.10">
    <property type="match status" value="1"/>
</dbReference>
<accession>A0A926D1T3</accession>